<gene>
    <name evidence="4" type="primary">dnhA</name>
    <name evidence="4" type="ORF">DPBNPPHM_02730</name>
</gene>
<proteinExistence type="inferred from homology"/>
<dbReference type="SUPFAM" id="SSF56281">
    <property type="entry name" value="Metallo-hydrolase/oxidoreductase"/>
    <property type="match status" value="1"/>
</dbReference>
<dbReference type="InterPro" id="IPR001279">
    <property type="entry name" value="Metallo-B-lactamas"/>
</dbReference>
<feature type="chain" id="PRO_5030138177" evidence="2">
    <location>
        <begin position="31"/>
        <end position="296"/>
    </location>
</feature>
<dbReference type="EC" id="3.3.2.14" evidence="4"/>
<feature type="signal peptide" evidence="2">
    <location>
        <begin position="1"/>
        <end position="30"/>
    </location>
</feature>
<sequence length="296" mass="33967">MSYFVNVPAAFGRLTIACTLLALTSIQAVADDYRIEKVKDNVYRFVDDRHRNVFMVTEDAIIATDPMNTRAATWLKAEMKKRFNKPIKFVVYSHNHTDHVYGGEVFKSPDTRFVAQELARQDLAITHANTVIPDITFKDAMHLYSGTNNVELKYWGDNDGRGSISMLFKPAKVMYVVDWIVLGRMPWQKLWSYDIQGMINSTEGVLKEDFDIFVGGHGEVGTKKDVQESLDYLKDLYAAVIQGMLKGESLDYMKTHIKLPKYKHLAHYEEWLPLNIEGVYNNLMEKSGQGWRPDLP</sequence>
<dbReference type="EMBL" id="CACSII010000021">
    <property type="protein sequence ID" value="CAA0121271.1"/>
    <property type="molecule type" value="Genomic_DNA"/>
</dbReference>
<feature type="domain" description="Metallo-beta-lactamase" evidence="3">
    <location>
        <begin position="50"/>
        <end position="217"/>
    </location>
</feature>
<dbReference type="AlphaFoldDB" id="A0A5S9QTZ2"/>
<keyword evidence="4" id="KW-0808">Transferase</keyword>
<evidence type="ECO:0000313" key="5">
    <source>
        <dbReference type="Proteomes" id="UP000434580"/>
    </source>
</evidence>
<dbReference type="OrthoDB" id="9815874at2"/>
<dbReference type="SMART" id="SM00849">
    <property type="entry name" value="Lactamase_B"/>
    <property type="match status" value="1"/>
</dbReference>
<evidence type="ECO:0000259" key="3">
    <source>
        <dbReference type="SMART" id="SM00849"/>
    </source>
</evidence>
<dbReference type="InterPro" id="IPR050855">
    <property type="entry name" value="NDM-1-like"/>
</dbReference>
<keyword evidence="4" id="KW-0489">Methyltransferase</keyword>
<dbReference type="Proteomes" id="UP000434580">
    <property type="component" value="Unassembled WGS sequence"/>
</dbReference>
<keyword evidence="2" id="KW-0732">Signal</keyword>
<evidence type="ECO:0000313" key="4">
    <source>
        <dbReference type="EMBL" id="CAA0121271.1"/>
    </source>
</evidence>
<dbReference type="GO" id="GO:0032259">
    <property type="term" value="P:methylation"/>
    <property type="evidence" value="ECO:0007669"/>
    <property type="project" value="UniProtKB-KW"/>
</dbReference>
<dbReference type="PANTHER" id="PTHR42951:SF4">
    <property type="entry name" value="ACYL-COENZYME A THIOESTERASE MBLAC2"/>
    <property type="match status" value="1"/>
</dbReference>
<name>A0A5S9QTZ2_9GAMM</name>
<accession>A0A5S9QTZ2</accession>
<comment type="similarity">
    <text evidence="1">Belongs to the metallo-beta-lactamase superfamily. Class-B beta-lactamase family.</text>
</comment>
<organism evidence="4 5">
    <name type="scientific">BD1-7 clade bacterium</name>
    <dbReference type="NCBI Taxonomy" id="2029982"/>
    <lineage>
        <taxon>Bacteria</taxon>
        <taxon>Pseudomonadati</taxon>
        <taxon>Pseudomonadota</taxon>
        <taxon>Gammaproteobacteria</taxon>
        <taxon>Cellvibrionales</taxon>
        <taxon>Spongiibacteraceae</taxon>
        <taxon>BD1-7 clade</taxon>
    </lineage>
</organism>
<reference evidence="4 5" key="1">
    <citation type="submission" date="2019-11" db="EMBL/GenBank/DDBJ databases">
        <authorList>
            <person name="Holert J."/>
        </authorList>
    </citation>
    <scope>NUCLEOTIDE SEQUENCE [LARGE SCALE GENOMIC DNA]</scope>
    <source>
        <strain evidence="4">BC5_2</strain>
    </source>
</reference>
<keyword evidence="4" id="KW-0378">Hydrolase</keyword>
<dbReference type="GO" id="GO:0016787">
    <property type="term" value="F:hydrolase activity"/>
    <property type="evidence" value="ECO:0007669"/>
    <property type="project" value="UniProtKB-KW"/>
</dbReference>
<dbReference type="PANTHER" id="PTHR42951">
    <property type="entry name" value="METALLO-BETA-LACTAMASE DOMAIN-CONTAINING"/>
    <property type="match status" value="1"/>
</dbReference>
<evidence type="ECO:0000256" key="2">
    <source>
        <dbReference type="SAM" id="SignalP"/>
    </source>
</evidence>
<dbReference type="InterPro" id="IPR036866">
    <property type="entry name" value="RibonucZ/Hydroxyglut_hydro"/>
</dbReference>
<dbReference type="GO" id="GO:0017001">
    <property type="term" value="P:antibiotic catabolic process"/>
    <property type="evidence" value="ECO:0007669"/>
    <property type="project" value="UniProtKB-ARBA"/>
</dbReference>
<protein>
    <submittedName>
        <fullName evidence="4">2,4-dinitroanisole O-demethylase subunit alpha</fullName>
        <ecNumber evidence="4">3.3.2.14</ecNumber>
    </submittedName>
</protein>
<dbReference type="Gene3D" id="3.60.15.10">
    <property type="entry name" value="Ribonuclease Z/Hydroxyacylglutathione hydrolase-like"/>
    <property type="match status" value="1"/>
</dbReference>
<dbReference type="GO" id="GO:0008168">
    <property type="term" value="F:methyltransferase activity"/>
    <property type="evidence" value="ECO:0007669"/>
    <property type="project" value="UniProtKB-KW"/>
</dbReference>
<evidence type="ECO:0000256" key="1">
    <source>
        <dbReference type="ARBA" id="ARBA00005250"/>
    </source>
</evidence>